<gene>
    <name evidence="1" type="ORF">VNO78_34370</name>
</gene>
<organism evidence="1 2">
    <name type="scientific">Psophocarpus tetragonolobus</name>
    <name type="common">Winged bean</name>
    <name type="synonym">Dolichos tetragonolobus</name>
    <dbReference type="NCBI Taxonomy" id="3891"/>
    <lineage>
        <taxon>Eukaryota</taxon>
        <taxon>Viridiplantae</taxon>
        <taxon>Streptophyta</taxon>
        <taxon>Embryophyta</taxon>
        <taxon>Tracheophyta</taxon>
        <taxon>Spermatophyta</taxon>
        <taxon>Magnoliopsida</taxon>
        <taxon>eudicotyledons</taxon>
        <taxon>Gunneridae</taxon>
        <taxon>Pentapetalae</taxon>
        <taxon>rosids</taxon>
        <taxon>fabids</taxon>
        <taxon>Fabales</taxon>
        <taxon>Fabaceae</taxon>
        <taxon>Papilionoideae</taxon>
        <taxon>50 kb inversion clade</taxon>
        <taxon>NPAAA clade</taxon>
        <taxon>indigoferoid/millettioid clade</taxon>
        <taxon>Phaseoleae</taxon>
        <taxon>Psophocarpus</taxon>
    </lineage>
</organism>
<protein>
    <submittedName>
        <fullName evidence="1">Uncharacterized protein</fullName>
    </submittedName>
</protein>
<dbReference type="Proteomes" id="UP001386955">
    <property type="component" value="Unassembled WGS sequence"/>
</dbReference>
<reference evidence="1 2" key="1">
    <citation type="submission" date="2024-01" db="EMBL/GenBank/DDBJ databases">
        <title>The genomes of 5 underutilized Papilionoideae crops provide insights into root nodulation and disease resistanc.</title>
        <authorList>
            <person name="Jiang F."/>
        </authorList>
    </citation>
    <scope>NUCLEOTIDE SEQUENCE [LARGE SCALE GENOMIC DNA]</scope>
    <source>
        <strain evidence="1">DUOXIRENSHENG_FW03</strain>
        <tissue evidence="1">Leaves</tissue>
    </source>
</reference>
<name>A0AAN9NUZ8_PSOTE</name>
<accession>A0AAN9NUZ8</accession>
<dbReference type="EMBL" id="JAYMYS010000017">
    <property type="protein sequence ID" value="KAK7379681.1"/>
    <property type="molecule type" value="Genomic_DNA"/>
</dbReference>
<evidence type="ECO:0000313" key="1">
    <source>
        <dbReference type="EMBL" id="KAK7379681.1"/>
    </source>
</evidence>
<dbReference type="AlphaFoldDB" id="A0AAN9NUZ8"/>
<proteinExistence type="predicted"/>
<evidence type="ECO:0000313" key="2">
    <source>
        <dbReference type="Proteomes" id="UP001386955"/>
    </source>
</evidence>
<keyword evidence="2" id="KW-1185">Reference proteome</keyword>
<comment type="caution">
    <text evidence="1">The sequence shown here is derived from an EMBL/GenBank/DDBJ whole genome shotgun (WGS) entry which is preliminary data.</text>
</comment>
<sequence>MHVEVVAQDDAWEGGTVVVARKKFIYLRERCGSWGVAPFLNSGNGYRVHDTMHSSGSSSAEDIQLVGNSGNKIVTSWNSW</sequence>